<keyword evidence="1" id="KW-1133">Transmembrane helix</keyword>
<evidence type="ECO:0000313" key="2">
    <source>
        <dbReference type="EMBL" id="MCR6679100.1"/>
    </source>
</evidence>
<organism evidence="2 3">
    <name type="scientific">Escherichia marmotae</name>
    <dbReference type="NCBI Taxonomy" id="1499973"/>
    <lineage>
        <taxon>Bacteria</taxon>
        <taxon>Pseudomonadati</taxon>
        <taxon>Pseudomonadota</taxon>
        <taxon>Gammaproteobacteria</taxon>
        <taxon>Enterobacterales</taxon>
        <taxon>Enterobacteriaceae</taxon>
        <taxon>Escherichia</taxon>
    </lineage>
</organism>
<name>A0AAW5MTW9_9ESCH</name>
<feature type="non-terminal residue" evidence="2">
    <location>
        <position position="88"/>
    </location>
</feature>
<feature type="transmembrane region" description="Helical" evidence="1">
    <location>
        <begin position="21"/>
        <end position="39"/>
    </location>
</feature>
<sequence>ALWVYLDDVYWSKEGRSSIDAALIAFAVIGLLILGVRPFEIDRDSIADLSATIGLTTLVLLTLFVSYLKRRSVPGITLVESWPGAIYT</sequence>
<protein>
    <submittedName>
        <fullName evidence="2">Uncharacterized protein</fullName>
    </submittedName>
</protein>
<proteinExistence type="predicted"/>
<keyword evidence="1" id="KW-0812">Transmembrane</keyword>
<dbReference type="AlphaFoldDB" id="A0AAW5MTW9"/>
<feature type="non-terminal residue" evidence="2">
    <location>
        <position position="1"/>
    </location>
</feature>
<reference evidence="2" key="1">
    <citation type="submission" date="2022-07" db="EMBL/GenBank/DDBJ databases">
        <title>Diversity of ethanolamine utilization by human commensal Escherichia coli.</title>
        <authorList>
            <person name="Jubelin G."/>
        </authorList>
    </citation>
    <scope>NUCLEOTIDE SEQUENCE</scope>
    <source>
        <strain evidence="2">S1</strain>
    </source>
</reference>
<gene>
    <name evidence="2" type="ORF">NVV43_26830</name>
</gene>
<comment type="caution">
    <text evidence="2">The sequence shown here is derived from an EMBL/GenBank/DDBJ whole genome shotgun (WGS) entry which is preliminary data.</text>
</comment>
<keyword evidence="1" id="KW-0472">Membrane</keyword>
<dbReference type="EMBL" id="JANPXH010000819">
    <property type="protein sequence ID" value="MCR6679100.1"/>
    <property type="molecule type" value="Genomic_DNA"/>
</dbReference>
<dbReference type="Proteomes" id="UP001206878">
    <property type="component" value="Unassembled WGS sequence"/>
</dbReference>
<accession>A0AAW5MTW9</accession>
<evidence type="ECO:0000256" key="1">
    <source>
        <dbReference type="SAM" id="Phobius"/>
    </source>
</evidence>
<evidence type="ECO:0000313" key="3">
    <source>
        <dbReference type="Proteomes" id="UP001206878"/>
    </source>
</evidence>
<feature type="transmembrane region" description="Helical" evidence="1">
    <location>
        <begin position="45"/>
        <end position="68"/>
    </location>
</feature>